<dbReference type="Proteomes" id="UP000029538">
    <property type="component" value="Unassembled WGS sequence"/>
</dbReference>
<comment type="caution">
    <text evidence="2">The sequence shown here is derived from an EMBL/GenBank/DDBJ whole genome shotgun (WGS) entry which is preliminary data.</text>
</comment>
<dbReference type="Pfam" id="PF02464">
    <property type="entry name" value="CinA"/>
    <property type="match status" value="1"/>
</dbReference>
<organism evidence="2 3">
    <name type="scientific">Prevotella disiens DNF00882</name>
    <dbReference type="NCBI Taxonomy" id="1401075"/>
    <lineage>
        <taxon>Bacteria</taxon>
        <taxon>Pseudomonadati</taxon>
        <taxon>Bacteroidota</taxon>
        <taxon>Bacteroidia</taxon>
        <taxon>Bacteroidales</taxon>
        <taxon>Prevotellaceae</taxon>
        <taxon>Prevotella</taxon>
    </lineage>
</organism>
<dbReference type="AlphaFoldDB" id="A0A096CUA8"/>
<proteinExistence type="predicted"/>
<dbReference type="RefSeq" id="WP_021669800.1">
    <property type="nucleotide sequence ID" value="NZ_JRNR01000072.1"/>
</dbReference>
<dbReference type="InterPro" id="IPR008136">
    <property type="entry name" value="CinA_C"/>
</dbReference>
<dbReference type="Gene3D" id="3.90.950.20">
    <property type="entry name" value="CinA-like"/>
    <property type="match status" value="1"/>
</dbReference>
<dbReference type="NCBIfam" id="TIGR00199">
    <property type="entry name" value="PncC_domain"/>
    <property type="match status" value="1"/>
</dbReference>
<gene>
    <name evidence="2" type="ORF">HMPREF0654_07560</name>
</gene>
<evidence type="ECO:0000313" key="2">
    <source>
        <dbReference type="EMBL" id="KGF48849.1"/>
    </source>
</evidence>
<protein>
    <submittedName>
        <fullName evidence="2">Competence protein</fullName>
    </submittedName>
</protein>
<dbReference type="GeneID" id="91083552"/>
<dbReference type="EMBL" id="JRNR01000072">
    <property type="protein sequence ID" value="KGF48849.1"/>
    <property type="molecule type" value="Genomic_DNA"/>
</dbReference>
<name>A0A096CUA8_9BACT</name>
<accession>A0A096CUA8</accession>
<dbReference type="SUPFAM" id="SSF142433">
    <property type="entry name" value="CinA-like"/>
    <property type="match status" value="1"/>
</dbReference>
<sequence>MEFESKILSRQIGDLLYASGFSLGTAESCTGGRISETIIAIPGASNYFKGGIVSYSEETKMNLLGVKAETLQEHTAVSEQVAREMVSGAIRALNVDYAISVTGTAGPGGGTAEIPVGTIWIGYGDKNEIRTMKLTEDFGRDINLAIATNKAIRLMLDFLTEKLAPETNNDETDVAEMTGVKL</sequence>
<evidence type="ECO:0000259" key="1">
    <source>
        <dbReference type="Pfam" id="PF02464"/>
    </source>
</evidence>
<reference evidence="2 3" key="1">
    <citation type="submission" date="2014-07" db="EMBL/GenBank/DDBJ databases">
        <authorList>
            <person name="McCorrison J."/>
            <person name="Sanka R."/>
            <person name="Torralba M."/>
            <person name="Gillis M."/>
            <person name="Haft D.H."/>
            <person name="Methe B."/>
            <person name="Sutton G."/>
            <person name="Nelson K.E."/>
        </authorList>
    </citation>
    <scope>NUCLEOTIDE SEQUENCE [LARGE SCALE GENOMIC DNA]</scope>
    <source>
        <strain evidence="2 3">DNF00882</strain>
    </source>
</reference>
<feature type="domain" description="CinA C-terminal" evidence="1">
    <location>
        <begin position="8"/>
        <end position="158"/>
    </location>
</feature>
<evidence type="ECO:0000313" key="3">
    <source>
        <dbReference type="Proteomes" id="UP000029538"/>
    </source>
</evidence>
<dbReference type="InterPro" id="IPR036653">
    <property type="entry name" value="CinA-like_C"/>
</dbReference>